<gene>
    <name evidence="2" type="ORF">TGEB3V08_LOCUS4311</name>
</gene>
<name>A0A7R9JVY8_TIMGE</name>
<feature type="compositionally biased region" description="Low complexity" evidence="1">
    <location>
        <begin position="188"/>
        <end position="199"/>
    </location>
</feature>
<accession>A0A7R9JVY8</accession>
<evidence type="ECO:0000313" key="2">
    <source>
        <dbReference type="EMBL" id="CAD7590789.1"/>
    </source>
</evidence>
<protein>
    <submittedName>
        <fullName evidence="2">Uncharacterized protein</fullName>
    </submittedName>
</protein>
<organism evidence="2">
    <name type="scientific">Timema genevievae</name>
    <name type="common">Walking stick</name>
    <dbReference type="NCBI Taxonomy" id="629358"/>
    <lineage>
        <taxon>Eukaryota</taxon>
        <taxon>Metazoa</taxon>
        <taxon>Ecdysozoa</taxon>
        <taxon>Arthropoda</taxon>
        <taxon>Hexapoda</taxon>
        <taxon>Insecta</taxon>
        <taxon>Pterygota</taxon>
        <taxon>Neoptera</taxon>
        <taxon>Polyneoptera</taxon>
        <taxon>Phasmatodea</taxon>
        <taxon>Timematodea</taxon>
        <taxon>Timematoidea</taxon>
        <taxon>Timematidae</taxon>
        <taxon>Timema</taxon>
    </lineage>
</organism>
<feature type="compositionally biased region" description="Basic and acidic residues" evidence="1">
    <location>
        <begin position="136"/>
        <end position="147"/>
    </location>
</feature>
<dbReference type="EMBL" id="OE840471">
    <property type="protein sequence ID" value="CAD7590789.1"/>
    <property type="molecule type" value="Genomic_DNA"/>
</dbReference>
<proteinExistence type="predicted"/>
<feature type="region of interest" description="Disordered" evidence="1">
    <location>
        <begin position="23"/>
        <end position="265"/>
    </location>
</feature>
<feature type="compositionally biased region" description="Basic and acidic residues" evidence="1">
    <location>
        <begin position="98"/>
        <end position="126"/>
    </location>
</feature>
<reference evidence="2" key="1">
    <citation type="submission" date="2020-11" db="EMBL/GenBank/DDBJ databases">
        <authorList>
            <person name="Tran Van P."/>
        </authorList>
    </citation>
    <scope>NUCLEOTIDE SEQUENCE</scope>
</reference>
<dbReference type="AlphaFoldDB" id="A0A7R9JVY8"/>
<feature type="compositionally biased region" description="Basic and acidic residues" evidence="1">
    <location>
        <begin position="36"/>
        <end position="57"/>
    </location>
</feature>
<evidence type="ECO:0000256" key="1">
    <source>
        <dbReference type="SAM" id="MobiDB-lite"/>
    </source>
</evidence>
<sequence length="291" mass="33199">MKRKQLRWPRGLTRYSRVGLDWRRRGYRGSNPVELSQRRLETKAQQEATHSAKEQRQRQLAARLRAARDRKRARLGLPPQEDEPEQEVQTSEEMVIEPETRPAETPEPARKVPKVRPWDIGKEGVPERPVLSQEEWVDKKREERPEEFAPPPAYLEDYPGSSSLSYLTRPPPSLFFTSKKLKQQNRPTAQATSSASAQTIHNEVEDCEAEEKPAEVERSTRGAKPPRVGAEIAPPPTFEYYGPSSSVSRGARGGVLGREETESSISAGLKYLRQQAEERERKREKGLLDIV</sequence>
<feature type="compositionally biased region" description="Basic and acidic residues" evidence="1">
    <location>
        <begin position="210"/>
        <end position="220"/>
    </location>
</feature>